<feature type="region of interest" description="Disordered" evidence="1">
    <location>
        <begin position="452"/>
        <end position="476"/>
    </location>
</feature>
<evidence type="ECO:0008006" key="4">
    <source>
        <dbReference type="Google" id="ProtNLM"/>
    </source>
</evidence>
<reference evidence="2 3" key="1">
    <citation type="submission" date="2023-01" db="EMBL/GenBank/DDBJ databases">
        <title>Analysis of 21 Apiospora genomes using comparative genomics revels a genus with tremendous synthesis potential of carbohydrate active enzymes and secondary metabolites.</title>
        <authorList>
            <person name="Sorensen T."/>
        </authorList>
    </citation>
    <scope>NUCLEOTIDE SEQUENCE [LARGE SCALE GENOMIC DNA]</scope>
    <source>
        <strain evidence="2 3">CBS 117206</strain>
    </source>
</reference>
<feature type="region of interest" description="Disordered" evidence="1">
    <location>
        <begin position="165"/>
        <end position="212"/>
    </location>
</feature>
<feature type="region of interest" description="Disordered" evidence="1">
    <location>
        <begin position="1001"/>
        <end position="1028"/>
    </location>
</feature>
<evidence type="ECO:0000256" key="1">
    <source>
        <dbReference type="SAM" id="MobiDB-lite"/>
    </source>
</evidence>
<feature type="region of interest" description="Disordered" evidence="1">
    <location>
        <begin position="110"/>
        <end position="129"/>
    </location>
</feature>
<sequence length="1124" mass="120371">MPGSKKKDKNVKDGGGVVAAVTRQATKFSNGSTPREPASLPESPPSPAQTPELKPAAPETIPADRNSAVAVSPLLDAVSGTSIATSTAPSMSEWARHHGALAGSPNLISIMGESPPTQPSSYEDPRGPPQPWMQQKAYVNNFTPASVSPPIAARRPLSFQLNAQFPTNDLRSQASSPPGGRRSSMHSPYPQARLGSHPPLPHQTQPHFYGTPELDIDSKLGLKAGDRGYYFGFDTLSSPSINYASGSTNVVLAGYEGGLDIYAVSKRGIEVLTSLKGLRGGVYQAKILPWHGTGDQHNIFPLIAVAIHGPVVSNSVSDASSEVQYEAGASPRMGSASPVPPDANQRQGNAGKSVSTIEAYQTTVEIYSLRTNARICTLLQAPRIPVKTSVQNPIPKRPSPTGALQIHADGGNIVVASGTTGECWIFKQAKGPSDMGVEFRCAGKVWTCLQHAQKDDSTPEEETGRSPSPLRSNPQSPILAIRGRWLAYCPPPSSSTIALNATIGVLIDGKAPGLSSATSPVVPIESCGVDQPLSDGVMNRIMRETTQEVIQGAKWVGKQSMQLWNNYWKQPSPQSQPRSGSVGSPPWGPTYPSRADTSVFPPTYGVSGQAVTKDPGLVSIVDLQLLEYSTTVHHAATFKAPLGCSFLSLSPTGLSLFTASSKGDVQTVWDLMRIQYSKSSSLQNSQPVGGHCSRVRQVAQFSRMTVARIVDVAWSKPNGERIAMVTERGTVHLLDMPASAYTWPPPRRRTKEPEQGTGTPETAPSAVSMASNALSTAYGAARPLIARRRQSSSNAQNTSRLMDHASYGGKVLAAGISHSLGNAGTAINHLRQNGENRVSLPNSGQIPSLSCVTWMAGRKYPTLAVIGDGLVRVFATKGRKSTSSKDKTRFPRGNMYKDYRLKGLSDDVIAPTIRQLLSDAEEDLDITPGDFEGGNTLVLKPRSRPNELELSPEASIPQAEIESSAPYQPFHTDRRVALFEYNVVDSDPTVSAITQLMDSTSLEEAQAPARGKSSKKGRVQKLQSLKTPRSAGRAEAWAFGQSISAVKVETGPPVTVEDDFSDSTADHRALPASAMERVMQVGENDEQIVVTTRRRRGGNRMSDAEEDGFFEDDCEVLDFADQRV</sequence>
<feature type="compositionally biased region" description="Low complexity" evidence="1">
    <location>
        <begin position="570"/>
        <end position="585"/>
    </location>
</feature>
<dbReference type="InterPro" id="IPR045142">
    <property type="entry name" value="BCAS3-like"/>
</dbReference>
<dbReference type="PANTHER" id="PTHR13268:SF0">
    <property type="entry name" value="BCAS3 MICROTUBULE ASSOCIATED CELL MIGRATION FACTOR"/>
    <property type="match status" value="1"/>
</dbReference>
<dbReference type="AlphaFoldDB" id="A0AAW0QWX6"/>
<evidence type="ECO:0000313" key="3">
    <source>
        <dbReference type="Proteomes" id="UP001392437"/>
    </source>
</evidence>
<dbReference type="GO" id="GO:0005737">
    <property type="term" value="C:cytoplasm"/>
    <property type="evidence" value="ECO:0007669"/>
    <property type="project" value="TreeGrafter"/>
</dbReference>
<protein>
    <recommendedName>
        <fullName evidence="4">WD40 repeat</fullName>
    </recommendedName>
</protein>
<name>A0AAW0QWX6_9PEZI</name>
<accession>A0AAW0QWX6</accession>
<dbReference type="PANTHER" id="PTHR13268">
    <property type="entry name" value="BREAST CARCINOMA AMPLIFIED SEQUENCE 3"/>
    <property type="match status" value="1"/>
</dbReference>
<comment type="caution">
    <text evidence="2">The sequence shown here is derived from an EMBL/GenBank/DDBJ whole genome shotgun (WGS) entry which is preliminary data.</text>
</comment>
<gene>
    <name evidence="2" type="ORF">PG999_006939</name>
</gene>
<feature type="region of interest" description="Disordered" evidence="1">
    <location>
        <begin position="1"/>
        <end position="65"/>
    </location>
</feature>
<feature type="compositionally biased region" description="Polar residues" evidence="1">
    <location>
        <begin position="465"/>
        <end position="476"/>
    </location>
</feature>
<feature type="compositionally biased region" description="Polar residues" evidence="1">
    <location>
        <begin position="165"/>
        <end position="176"/>
    </location>
</feature>
<dbReference type="Proteomes" id="UP001392437">
    <property type="component" value="Unassembled WGS sequence"/>
</dbReference>
<feature type="region of interest" description="Disordered" evidence="1">
    <location>
        <begin position="323"/>
        <end position="354"/>
    </location>
</feature>
<dbReference type="GO" id="GO:0042594">
    <property type="term" value="P:response to starvation"/>
    <property type="evidence" value="ECO:0007669"/>
    <property type="project" value="TreeGrafter"/>
</dbReference>
<dbReference type="InterPro" id="IPR036322">
    <property type="entry name" value="WD40_repeat_dom_sf"/>
</dbReference>
<keyword evidence="3" id="KW-1185">Reference proteome</keyword>
<dbReference type="EMBL" id="JAQQWP010000006">
    <property type="protein sequence ID" value="KAK8114870.1"/>
    <property type="molecule type" value="Genomic_DNA"/>
</dbReference>
<feature type="region of interest" description="Disordered" evidence="1">
    <location>
        <begin position="568"/>
        <end position="594"/>
    </location>
</feature>
<dbReference type="GO" id="GO:0006914">
    <property type="term" value="P:autophagy"/>
    <property type="evidence" value="ECO:0007669"/>
    <property type="project" value="InterPro"/>
</dbReference>
<dbReference type="SUPFAM" id="SSF50978">
    <property type="entry name" value="WD40 repeat-like"/>
    <property type="match status" value="1"/>
</dbReference>
<proteinExistence type="predicted"/>
<feature type="compositionally biased region" description="Polar residues" evidence="1">
    <location>
        <begin position="23"/>
        <end position="33"/>
    </location>
</feature>
<organism evidence="2 3">
    <name type="scientific">Apiospora kogelbergensis</name>
    <dbReference type="NCBI Taxonomy" id="1337665"/>
    <lineage>
        <taxon>Eukaryota</taxon>
        <taxon>Fungi</taxon>
        <taxon>Dikarya</taxon>
        <taxon>Ascomycota</taxon>
        <taxon>Pezizomycotina</taxon>
        <taxon>Sordariomycetes</taxon>
        <taxon>Xylariomycetidae</taxon>
        <taxon>Amphisphaeriales</taxon>
        <taxon>Apiosporaceae</taxon>
        <taxon>Apiospora</taxon>
    </lineage>
</organism>
<feature type="compositionally biased region" description="Polar residues" evidence="1">
    <location>
        <begin position="344"/>
        <end position="354"/>
    </location>
</feature>
<feature type="region of interest" description="Disordered" evidence="1">
    <location>
        <begin position="738"/>
        <end position="769"/>
    </location>
</feature>
<evidence type="ECO:0000313" key="2">
    <source>
        <dbReference type="EMBL" id="KAK8114870.1"/>
    </source>
</evidence>